<dbReference type="EMBL" id="CAJVPT010021109">
    <property type="protein sequence ID" value="CAG8653035.1"/>
    <property type="molecule type" value="Genomic_DNA"/>
</dbReference>
<comment type="caution">
    <text evidence="1">The sequence shown here is derived from an EMBL/GenBank/DDBJ whole genome shotgun (WGS) entry which is preliminary data.</text>
</comment>
<feature type="non-terminal residue" evidence="1">
    <location>
        <position position="1"/>
    </location>
</feature>
<evidence type="ECO:0000313" key="2">
    <source>
        <dbReference type="Proteomes" id="UP000789525"/>
    </source>
</evidence>
<feature type="non-terminal residue" evidence="1">
    <location>
        <position position="699"/>
    </location>
</feature>
<accession>A0ACA9NET7</accession>
<proteinExistence type="predicted"/>
<dbReference type="Proteomes" id="UP000789525">
    <property type="component" value="Unassembled WGS sequence"/>
</dbReference>
<gene>
    <name evidence="1" type="ORF">ACOLOM_LOCUS8315</name>
</gene>
<keyword evidence="2" id="KW-1185">Reference proteome</keyword>
<evidence type="ECO:0000313" key="1">
    <source>
        <dbReference type="EMBL" id="CAG8653035.1"/>
    </source>
</evidence>
<reference evidence="1" key="1">
    <citation type="submission" date="2021-06" db="EMBL/GenBank/DDBJ databases">
        <authorList>
            <person name="Kallberg Y."/>
            <person name="Tangrot J."/>
            <person name="Rosling A."/>
        </authorList>
    </citation>
    <scope>NUCLEOTIDE SEQUENCE</scope>
    <source>
        <strain evidence="1">CL356</strain>
    </source>
</reference>
<sequence length="699" mass="81816">KGFKEHKSNSKNCKGVNNVPQRPKVPKLDKSIKEFRNYKCMQPNPYRIFWDLECLTEKLTPEEEAQLTRTEKLQRHMPCSYCYVVVRMDSSLNYEVLSYYLYRGPDALEKFVDAIERELLEIQTDLSTPSEIIMEPGDYKAYNEAIECWICKKAFNKPASEISQQLEEAKHRLLECEEWEIYMKKEHPEMKDKLLADLHPTSSSASQRISENAKLWMSVNFDFWIYFTEKGYSLDKIRLLFQKGVFPYDWTNSWDKFDITRMFNDSLYKSSGVEIKLMTDMDEYLMVENGIRGGMTMVSHRYAKANNEKCPNYDPSKPKSWIMYEDMNALYSGAMTQYMPTEILGKVGPEEIPDIQSIAPDAEIGYMLEVDLEAPINMQDFFADYPLAPEKQIVPENWLSPYNEKLVHDKEVGGRKYTSGEKLLQTLLPKKNYVIHYYALQTYIKFGMKITKIYGALKFKQSSWMKNYIEENIRKRKIAKANKYGFGVMYHKLKSNAVFGKQMENIRKQMKVELLRSDQDKKLKRLTEDISKDRAERPDVFDLDYSGDLFLMKDESKGNPIGKSVCLKPKMYSVLPVGHDSKTPETDADFEKELEEEESRKPQECCSKKQNTAGGWCWVYYEDYIKRDFNEEWREIQLNSRKFRVSSLGKVQFPNGLISQGSLSAGYLRIAREKHCVHRLVALAFCPKEEGKKYVNHID</sequence>
<name>A0ACA9NET7_9GLOM</name>
<organism evidence="1 2">
    <name type="scientific">Acaulospora colombiana</name>
    <dbReference type="NCBI Taxonomy" id="27376"/>
    <lineage>
        <taxon>Eukaryota</taxon>
        <taxon>Fungi</taxon>
        <taxon>Fungi incertae sedis</taxon>
        <taxon>Mucoromycota</taxon>
        <taxon>Glomeromycotina</taxon>
        <taxon>Glomeromycetes</taxon>
        <taxon>Diversisporales</taxon>
        <taxon>Acaulosporaceae</taxon>
        <taxon>Acaulospora</taxon>
    </lineage>
</organism>
<protein>
    <submittedName>
        <fullName evidence="1">7049_t:CDS:1</fullName>
    </submittedName>
</protein>